<feature type="domain" description="MbtH-like" evidence="1">
    <location>
        <begin position="16"/>
        <end position="66"/>
    </location>
</feature>
<name>A0ABT2JKB6_9PSEU</name>
<organism evidence="2 3">
    <name type="scientific">Actinophytocola gossypii</name>
    <dbReference type="NCBI Taxonomy" id="2812003"/>
    <lineage>
        <taxon>Bacteria</taxon>
        <taxon>Bacillati</taxon>
        <taxon>Actinomycetota</taxon>
        <taxon>Actinomycetes</taxon>
        <taxon>Pseudonocardiales</taxon>
        <taxon>Pseudonocardiaceae</taxon>
    </lineage>
</organism>
<accession>A0ABT2JKB6</accession>
<evidence type="ECO:0000259" key="1">
    <source>
        <dbReference type="SMART" id="SM00923"/>
    </source>
</evidence>
<reference evidence="2 3" key="1">
    <citation type="submission" date="2021-02" db="EMBL/GenBank/DDBJ databases">
        <title>Actinophytocola xerophila sp. nov., isolated from soil of cotton cropping field.</title>
        <authorList>
            <person name="Huang R."/>
            <person name="Chen X."/>
            <person name="Ge X."/>
            <person name="Liu W."/>
        </authorList>
    </citation>
    <scope>NUCLEOTIDE SEQUENCE [LARGE SCALE GENOMIC DNA]</scope>
    <source>
        <strain evidence="2 3">S1-96</strain>
    </source>
</reference>
<comment type="caution">
    <text evidence="2">The sequence shown here is derived from an EMBL/GenBank/DDBJ whole genome shotgun (WGS) entry which is preliminary data.</text>
</comment>
<keyword evidence="3" id="KW-1185">Reference proteome</keyword>
<protein>
    <submittedName>
        <fullName evidence="2">MbtH family NRPS accessory protein</fullName>
    </submittedName>
</protein>
<dbReference type="InterPro" id="IPR037407">
    <property type="entry name" value="MLP_fam"/>
</dbReference>
<dbReference type="PANTHER" id="PTHR38444:SF1">
    <property type="entry name" value="ENTEROBACTIN BIOSYNTHESIS PROTEIN YBDZ"/>
    <property type="match status" value="1"/>
</dbReference>
<evidence type="ECO:0000313" key="2">
    <source>
        <dbReference type="EMBL" id="MCT2588323.1"/>
    </source>
</evidence>
<dbReference type="SMART" id="SM00923">
    <property type="entry name" value="MbtH"/>
    <property type="match status" value="1"/>
</dbReference>
<evidence type="ECO:0000313" key="3">
    <source>
        <dbReference type="Proteomes" id="UP001156441"/>
    </source>
</evidence>
<dbReference type="EMBL" id="JAFFZE010000039">
    <property type="protein sequence ID" value="MCT2588323.1"/>
    <property type="molecule type" value="Genomic_DNA"/>
</dbReference>
<dbReference type="InterPro" id="IPR005153">
    <property type="entry name" value="MbtH-like_dom"/>
</dbReference>
<proteinExistence type="predicted"/>
<dbReference type="Pfam" id="PF03621">
    <property type="entry name" value="MbtH"/>
    <property type="match status" value="1"/>
</dbReference>
<gene>
    <name evidence="2" type="ORF">JT362_34965</name>
</gene>
<dbReference type="Gene3D" id="3.90.820.10">
    <property type="entry name" value="Structural Genomics, Unknown Function 30-nov-00 1gh9 Mol_id"/>
    <property type="match status" value="1"/>
</dbReference>
<dbReference type="PANTHER" id="PTHR38444">
    <property type="entry name" value="ENTEROBACTIN BIOSYNTHESIS PROTEIN YBDZ"/>
    <property type="match status" value="1"/>
</dbReference>
<dbReference type="SUPFAM" id="SSF160582">
    <property type="entry name" value="MbtH-like"/>
    <property type="match status" value="1"/>
</dbReference>
<sequence>MIGRNSGSRGGRRVVGDVDEDNRTYSVVVNDEGQYSIWLAGRPLPAGWTEAGHTGGKDECLDHIGEVWTDMRPSSLRQAMDAREGVDRN</sequence>
<dbReference type="Proteomes" id="UP001156441">
    <property type="component" value="Unassembled WGS sequence"/>
</dbReference>
<dbReference type="InterPro" id="IPR038020">
    <property type="entry name" value="MbtH-like_sf"/>
</dbReference>